<dbReference type="Proteomes" id="UP000245626">
    <property type="component" value="Unassembled WGS sequence"/>
</dbReference>
<protein>
    <submittedName>
        <fullName evidence="1">OPT oligopeptide transporter</fullName>
    </submittedName>
</protein>
<keyword evidence="2" id="KW-1185">Reference proteome</keyword>
<name>A0ACD0NR45_9BASI</name>
<accession>A0ACD0NR45</accession>
<organism evidence="1 2">
    <name type="scientific">Violaceomyces palustris</name>
    <dbReference type="NCBI Taxonomy" id="1673888"/>
    <lineage>
        <taxon>Eukaryota</taxon>
        <taxon>Fungi</taxon>
        <taxon>Dikarya</taxon>
        <taxon>Basidiomycota</taxon>
        <taxon>Ustilaginomycotina</taxon>
        <taxon>Ustilaginomycetes</taxon>
        <taxon>Violaceomycetales</taxon>
        <taxon>Violaceomycetaceae</taxon>
        <taxon>Violaceomyces</taxon>
    </lineage>
</organism>
<reference evidence="1 2" key="1">
    <citation type="journal article" date="2018" name="Mol. Biol. Evol.">
        <title>Broad Genomic Sampling Reveals a Smut Pathogenic Ancestry of the Fungal Clade Ustilaginomycotina.</title>
        <authorList>
            <person name="Kijpornyongpan T."/>
            <person name="Mondo S.J."/>
            <person name="Barry K."/>
            <person name="Sandor L."/>
            <person name="Lee J."/>
            <person name="Lipzen A."/>
            <person name="Pangilinan J."/>
            <person name="LaButti K."/>
            <person name="Hainaut M."/>
            <person name="Henrissat B."/>
            <person name="Grigoriev I.V."/>
            <person name="Spatafora J.W."/>
            <person name="Aime M.C."/>
        </authorList>
    </citation>
    <scope>NUCLEOTIDE SEQUENCE [LARGE SCALE GENOMIC DNA]</scope>
    <source>
        <strain evidence="1 2">SA 807</strain>
    </source>
</reference>
<dbReference type="EMBL" id="KZ820229">
    <property type="protein sequence ID" value="PWN48308.1"/>
    <property type="molecule type" value="Genomic_DNA"/>
</dbReference>
<evidence type="ECO:0000313" key="2">
    <source>
        <dbReference type="Proteomes" id="UP000245626"/>
    </source>
</evidence>
<gene>
    <name evidence="1" type="ORF">IE53DRAFT_319669</name>
</gene>
<evidence type="ECO:0000313" key="1">
    <source>
        <dbReference type="EMBL" id="PWN48308.1"/>
    </source>
</evidence>
<proteinExistence type="predicted"/>
<feature type="non-terminal residue" evidence="1">
    <location>
        <position position="739"/>
    </location>
</feature>
<sequence>MTVVGRLEKPIRVVELELDEEEDSPYPEVRASVSNVDDPTMPVMTFRMWFLSLFLTSIVSAANVILNARYPSPQIMPVIIQVISYPMGKGLAKILPIKTYHLPWWLGGYSFCLNPGAWNIKEHTLVCIAINLAASQAYAIYVLFALELPGFYGLQYPTLFSILFILSSQILGFGLSGFCRKFLVRPASMIWPQNLATTTILNTLHAEEESLDGSMSRWKFFCVISLLSFFSWFLPGFLFQALSTFSWVCWIWPENAAVNTIFGVASGLGASFLTFDWTQISFIANPLIVPWWAQMNAFAGFTLAFYIVATSMYFSNAWNTAYFPIISSLSYDRYGHQYNVTRIAPDHIHLDKEAYESYSPLYLSAGLIVCYFSGFAVLTSVLVHTALYHGKSIMNGLRFSQVEEDDVHAKFMRKYPQVPDWWYAAVLISCFVMAIIANAAYDTGLPVWALALSILIPAIYMLPMGFMFAMTGLTMGTNLISEVVSGYLLPGRPIAGMIFKTYGLQSLVTGLNFTQELKLGHYMKVPPRAIFIVQMVCTAISALIQVFVKKWMIKSIPELCSSYQPNRFTCPAYHVFHTASLIWGVVGPQRMFGKGSLYYPVFYGLVCGLIAPFPFWLLSKRNRKSWYRFVSLPVVFAGINYLPPSMGINYTSFILCGFAFQYLIRKHRFRWWSKYNFVTASALDFGTVLSTLFIFFTLNLPKNGTISVNWWGNEVFLNTADAQHRPLRRAPHDGFGPFP</sequence>